<dbReference type="Gene3D" id="2.40.40.50">
    <property type="entry name" value="Ubiquitin fusion degradation protein UFD1, N-terminal domain"/>
    <property type="match status" value="1"/>
</dbReference>
<dbReference type="Proteomes" id="UP001497457">
    <property type="component" value="Chromosome 17b"/>
</dbReference>
<evidence type="ECO:0008006" key="8">
    <source>
        <dbReference type="Google" id="ProtNLM"/>
    </source>
</evidence>
<evidence type="ECO:0000313" key="7">
    <source>
        <dbReference type="Proteomes" id="UP001497457"/>
    </source>
</evidence>
<protein>
    <recommendedName>
        <fullName evidence="8">Ubiquitin fusion degradation protein 1</fullName>
    </recommendedName>
</protein>
<feature type="domain" description="Ubiquitin fusion degradation protein UFD1 N-terminal subdomain 1" evidence="4">
    <location>
        <begin position="20"/>
        <end position="121"/>
    </location>
</feature>
<dbReference type="PANTHER" id="PTHR12555">
    <property type="entry name" value="UBIQUITIN FUSION DEGRADATON PROTEIN 1"/>
    <property type="match status" value="1"/>
</dbReference>
<dbReference type="InterPro" id="IPR055417">
    <property type="entry name" value="UFD1_N1"/>
</dbReference>
<keyword evidence="7" id="KW-1185">Reference proteome</keyword>
<keyword evidence="2" id="KW-0833">Ubl conjugation pathway</keyword>
<proteinExistence type="inferred from homology"/>
<feature type="compositionally biased region" description="Low complexity" evidence="3">
    <location>
        <begin position="290"/>
        <end position="329"/>
    </location>
</feature>
<accession>A0ABC8YYJ6</accession>
<sequence>MFFALAAARRLVALRGVGTFEETYRCLPPSYAANPNLEDGDKVLLPVSALHRLTTLRVDYPMLFQLRAAASSAADPDQPQQHASHCGVLEFVADEGTVVMPRWMMANLGLGEGAAVRVRSAAALPKATYVKIQPHTSAFLDVSNPKAVLEKTLRTFTCFTTGDTVMVSYNGKSYYIDIVETRPAAAVCIIETDCEVDFAPPLNYKEPEKPVSVRLPPVPAVAVPASVGKAPAGDDGAVVKDEPKFKPFTGSGKRLDGKASAPQASSSEGAFSTVACSAAPSGSNNGGGKQQQVSASAAATSSGASSSSGRQKSGKLVFGSSSSGTSKSSNSKEEPQNKAVGKQQAAEEPTKKDEPKFQAFTGKSYSLMKR</sequence>
<dbReference type="Pfam" id="PF24842">
    <property type="entry name" value="UFD1_N2"/>
    <property type="match status" value="1"/>
</dbReference>
<feature type="region of interest" description="Disordered" evidence="3">
    <location>
        <begin position="278"/>
        <end position="370"/>
    </location>
</feature>
<dbReference type="PANTHER" id="PTHR12555:SF16">
    <property type="entry name" value="OS04G0577000 PROTEIN"/>
    <property type="match status" value="1"/>
</dbReference>
<reference evidence="6 7" key="2">
    <citation type="submission" date="2024-10" db="EMBL/GenBank/DDBJ databases">
        <authorList>
            <person name="Ryan C."/>
        </authorList>
    </citation>
    <scope>NUCLEOTIDE SEQUENCE [LARGE SCALE GENOMIC DNA]</scope>
</reference>
<dbReference type="InterPro" id="IPR055418">
    <property type="entry name" value="UFD1_N2"/>
</dbReference>
<dbReference type="InterPro" id="IPR004854">
    <property type="entry name" value="Ufd1-like"/>
</dbReference>
<feature type="domain" description="Ubiquitin fusion degradation protein UFD1 N-terminal subdomain 2" evidence="5">
    <location>
        <begin position="126"/>
        <end position="201"/>
    </location>
</feature>
<evidence type="ECO:0000256" key="1">
    <source>
        <dbReference type="ARBA" id="ARBA00006043"/>
    </source>
</evidence>
<comment type="similarity">
    <text evidence="1">Belongs to the UFD1 family.</text>
</comment>
<dbReference type="InterPro" id="IPR042299">
    <property type="entry name" value="Ufd1-like_Nn"/>
</dbReference>
<gene>
    <name evidence="6" type="ORF">URODEC1_LOCUS38154</name>
</gene>
<feature type="region of interest" description="Disordered" evidence="3">
    <location>
        <begin position="231"/>
        <end position="266"/>
    </location>
</feature>
<evidence type="ECO:0000259" key="4">
    <source>
        <dbReference type="Pfam" id="PF03152"/>
    </source>
</evidence>
<reference evidence="7" key="1">
    <citation type="submission" date="2024-06" db="EMBL/GenBank/DDBJ databases">
        <authorList>
            <person name="Ryan C."/>
        </authorList>
    </citation>
    <scope>NUCLEOTIDE SEQUENCE [LARGE SCALE GENOMIC DNA]</scope>
</reference>
<dbReference type="AlphaFoldDB" id="A0ABC8YYJ6"/>
<evidence type="ECO:0000256" key="3">
    <source>
        <dbReference type="SAM" id="MobiDB-lite"/>
    </source>
</evidence>
<name>A0ABC8YYJ6_9POAL</name>
<evidence type="ECO:0000259" key="5">
    <source>
        <dbReference type="Pfam" id="PF24842"/>
    </source>
</evidence>
<evidence type="ECO:0000256" key="2">
    <source>
        <dbReference type="ARBA" id="ARBA00022786"/>
    </source>
</evidence>
<dbReference type="Gene3D" id="3.10.330.10">
    <property type="match status" value="1"/>
</dbReference>
<dbReference type="EMBL" id="OZ075127">
    <property type="protein sequence ID" value="CAL4950029.1"/>
    <property type="molecule type" value="Genomic_DNA"/>
</dbReference>
<dbReference type="Pfam" id="PF03152">
    <property type="entry name" value="UFD1_N1"/>
    <property type="match status" value="1"/>
</dbReference>
<evidence type="ECO:0000313" key="6">
    <source>
        <dbReference type="EMBL" id="CAL4950029.1"/>
    </source>
</evidence>
<organism evidence="6 7">
    <name type="scientific">Urochloa decumbens</name>
    <dbReference type="NCBI Taxonomy" id="240449"/>
    <lineage>
        <taxon>Eukaryota</taxon>
        <taxon>Viridiplantae</taxon>
        <taxon>Streptophyta</taxon>
        <taxon>Embryophyta</taxon>
        <taxon>Tracheophyta</taxon>
        <taxon>Spermatophyta</taxon>
        <taxon>Magnoliopsida</taxon>
        <taxon>Liliopsida</taxon>
        <taxon>Poales</taxon>
        <taxon>Poaceae</taxon>
        <taxon>PACMAD clade</taxon>
        <taxon>Panicoideae</taxon>
        <taxon>Panicodae</taxon>
        <taxon>Paniceae</taxon>
        <taxon>Melinidinae</taxon>
        <taxon>Urochloa</taxon>
    </lineage>
</organism>